<dbReference type="OrthoDB" id="5220943at2759"/>
<keyword evidence="2" id="KW-1185">Reference proteome</keyword>
<dbReference type="Proteomes" id="UP000758603">
    <property type="component" value="Unassembled WGS sequence"/>
</dbReference>
<dbReference type="AlphaFoldDB" id="A0A9P8UV01"/>
<dbReference type="RefSeq" id="XP_045962786.1">
    <property type="nucleotide sequence ID" value="XM_046099741.1"/>
</dbReference>
<evidence type="ECO:0000313" key="2">
    <source>
        <dbReference type="Proteomes" id="UP000758603"/>
    </source>
</evidence>
<dbReference type="EMBL" id="JAGPXC010000002">
    <property type="protein sequence ID" value="KAH6658552.1"/>
    <property type="molecule type" value="Genomic_DNA"/>
</dbReference>
<proteinExistence type="predicted"/>
<protein>
    <submittedName>
        <fullName evidence="1">Uncharacterized protein</fullName>
    </submittedName>
</protein>
<evidence type="ECO:0000313" key="1">
    <source>
        <dbReference type="EMBL" id="KAH6658552.1"/>
    </source>
</evidence>
<sequence>MAQPKTMPTPLDPSEFPLMTGARLQMWEALEQNDNYYELLLAINQHATVLEDSSRFISGTRPAGRIIRRDRSCRRRMAILLCSIPRTLVGSVIRGTVAYDFLASNEPSPEHYSDTGAGTYVAGIAVRGRGGMFLNIEEIEKIVELLLRYCQCYDRYKAHGGSPVSASDKVDHAWARTVDHAWGRRPSKEPEKTRFIKSDHGYSSTKCLIKSFKSRCDPHRKDKRSAYIYQKQSPLMVGCSNGLSERMPEHDPESSSRLGSTTPTWALLLCLIKVGLNLVPEVVVVPMIHIWEPDDLPASEVLGSALASSYCFQDGFNIIAGGGQQFTKDADDPCLSASKKEVCHTNSFLLDNCAAVVRELNRRAQYVADARTVAKFPEQEVFVNPMHELSLEAQKLKLDMYKLSDKCRQAGELRSELERIVDHEYEAVEILGTTKKVLDLLLGRDDEPDVDDEEPIVEQIAI</sequence>
<dbReference type="GeneID" id="70128633"/>
<accession>A0A9P8UV01</accession>
<name>A0A9P8UV01_9PEZI</name>
<gene>
    <name evidence="1" type="ORF">BKA67DRAFT_533699</name>
</gene>
<organism evidence="1 2">
    <name type="scientific">Truncatella angustata</name>
    <dbReference type="NCBI Taxonomy" id="152316"/>
    <lineage>
        <taxon>Eukaryota</taxon>
        <taxon>Fungi</taxon>
        <taxon>Dikarya</taxon>
        <taxon>Ascomycota</taxon>
        <taxon>Pezizomycotina</taxon>
        <taxon>Sordariomycetes</taxon>
        <taxon>Xylariomycetidae</taxon>
        <taxon>Amphisphaeriales</taxon>
        <taxon>Sporocadaceae</taxon>
        <taxon>Truncatella</taxon>
    </lineage>
</organism>
<reference evidence="1" key="1">
    <citation type="journal article" date="2021" name="Nat. Commun.">
        <title>Genetic determinants of endophytism in the Arabidopsis root mycobiome.</title>
        <authorList>
            <person name="Mesny F."/>
            <person name="Miyauchi S."/>
            <person name="Thiergart T."/>
            <person name="Pickel B."/>
            <person name="Atanasova L."/>
            <person name="Karlsson M."/>
            <person name="Huettel B."/>
            <person name="Barry K.W."/>
            <person name="Haridas S."/>
            <person name="Chen C."/>
            <person name="Bauer D."/>
            <person name="Andreopoulos W."/>
            <person name="Pangilinan J."/>
            <person name="LaButti K."/>
            <person name="Riley R."/>
            <person name="Lipzen A."/>
            <person name="Clum A."/>
            <person name="Drula E."/>
            <person name="Henrissat B."/>
            <person name="Kohler A."/>
            <person name="Grigoriev I.V."/>
            <person name="Martin F.M."/>
            <person name="Hacquard S."/>
        </authorList>
    </citation>
    <scope>NUCLEOTIDE SEQUENCE</scope>
    <source>
        <strain evidence="1">MPI-SDFR-AT-0073</strain>
    </source>
</reference>
<comment type="caution">
    <text evidence="1">The sequence shown here is derived from an EMBL/GenBank/DDBJ whole genome shotgun (WGS) entry which is preliminary data.</text>
</comment>